<gene>
    <name evidence="1" type="primary">AGC1_1</name>
    <name evidence="1" type="ORF">EV182_001259</name>
</gene>
<sequence>MTINDETTAAASSLPKLAHAPLEILHVDPAASTADAAGQHYLSRDDFIAALASSAATEEEYARLGDLFDILVPEDSATMPLEKFKSFQSLMERPDAPYALLFERLDPEGSGKISLQDAKRIFRQNFGLGAAGSWPDFESHVLRRYFGPRSTATYQQFVQALNELRRERARVAFEAYDPKRTGTIAIDDFLAITPKFTSHIAPARDSSASTISRDHLRLLADPDGTVSYSTYAAFMGAISSTAAIEAAATRAVAALPKGRFTRSDFARAALELGRTPVPTPLEIDVIFRLAGAVSGTDNEQISKADLRPVLDLGLFPSVSPSAPKPAISAAAQRGGHKAEATAAAASSGGLLTSIMISAYNFGLGAIAGGVGATVVYPIDLVKTRMQNQRSAVVGEIMYKNSFDCFKKVLRNEGAMGLYRGLGPQLVGVAPEKAIKLTVNDLMRGLTTDKATGQISLWAEIASGGTAGGCQVIFTNPLEIVKIRLQTQGEMLRAPAEGGATPIARRGAVAIVKELGLLGLYKGAGACLLRDIPFSAIYFPCYAHVKKDIFHEDTRKLGIIDLLLSGAIAGMPAAYLTTPADVIKTRLQVEARSGETVYNGIVDAARKIYREEGLAAFFKGGLPRIFRSSPQFGATLMCYEVLHRHLPFPASSSTSSGHAASSPASIPSVGLAGTQNTLRMLRDLDFRFGMLPRTGSQ</sequence>
<proteinExistence type="predicted"/>
<keyword evidence="2" id="KW-1185">Reference proteome</keyword>
<protein>
    <submittedName>
        <fullName evidence="1">Mitochondrial aspartate-glutamate transporter agc1</fullName>
    </submittedName>
</protein>
<reference evidence="1" key="1">
    <citation type="submission" date="2022-06" db="EMBL/GenBank/DDBJ databases">
        <title>Phylogenomic reconstructions and comparative analyses of Kickxellomycotina fungi.</title>
        <authorList>
            <person name="Reynolds N.K."/>
            <person name="Stajich J.E."/>
            <person name="Barry K."/>
            <person name="Grigoriev I.V."/>
            <person name="Crous P."/>
            <person name="Smith M.E."/>
        </authorList>
    </citation>
    <scope>NUCLEOTIDE SEQUENCE</scope>
    <source>
        <strain evidence="1">RSA 2271</strain>
    </source>
</reference>
<dbReference type="EMBL" id="JAMZIH010005305">
    <property type="protein sequence ID" value="KAJ1675441.1"/>
    <property type="molecule type" value="Genomic_DNA"/>
</dbReference>
<dbReference type="Proteomes" id="UP001145114">
    <property type="component" value="Unassembled WGS sequence"/>
</dbReference>
<evidence type="ECO:0000313" key="2">
    <source>
        <dbReference type="Proteomes" id="UP001145114"/>
    </source>
</evidence>
<name>A0ACC1HGH2_9FUNG</name>
<organism evidence="1 2">
    <name type="scientific">Spiromyces aspiralis</name>
    <dbReference type="NCBI Taxonomy" id="68401"/>
    <lineage>
        <taxon>Eukaryota</taxon>
        <taxon>Fungi</taxon>
        <taxon>Fungi incertae sedis</taxon>
        <taxon>Zoopagomycota</taxon>
        <taxon>Kickxellomycotina</taxon>
        <taxon>Kickxellomycetes</taxon>
        <taxon>Kickxellales</taxon>
        <taxon>Kickxellaceae</taxon>
        <taxon>Spiromyces</taxon>
    </lineage>
</organism>
<evidence type="ECO:0000313" key="1">
    <source>
        <dbReference type="EMBL" id="KAJ1675441.1"/>
    </source>
</evidence>
<accession>A0ACC1HGH2</accession>
<comment type="caution">
    <text evidence="1">The sequence shown here is derived from an EMBL/GenBank/DDBJ whole genome shotgun (WGS) entry which is preliminary data.</text>
</comment>